<dbReference type="PaxDb" id="65489-OBART11G12860.1"/>
<feature type="compositionally biased region" description="Low complexity" evidence="1">
    <location>
        <begin position="80"/>
        <end position="89"/>
    </location>
</feature>
<dbReference type="EnsemblPlants" id="OBART11G12860.1">
    <property type="protein sequence ID" value="OBART11G12860.1"/>
    <property type="gene ID" value="OBART11G12860"/>
</dbReference>
<evidence type="ECO:0000313" key="2">
    <source>
        <dbReference type="EnsemblPlants" id="OBART11G12860.1"/>
    </source>
</evidence>
<feature type="compositionally biased region" description="Basic and acidic residues" evidence="1">
    <location>
        <begin position="1"/>
        <end position="17"/>
    </location>
</feature>
<keyword evidence="3" id="KW-1185">Reference proteome</keyword>
<organism evidence="2">
    <name type="scientific">Oryza barthii</name>
    <dbReference type="NCBI Taxonomy" id="65489"/>
    <lineage>
        <taxon>Eukaryota</taxon>
        <taxon>Viridiplantae</taxon>
        <taxon>Streptophyta</taxon>
        <taxon>Embryophyta</taxon>
        <taxon>Tracheophyta</taxon>
        <taxon>Spermatophyta</taxon>
        <taxon>Magnoliopsida</taxon>
        <taxon>Liliopsida</taxon>
        <taxon>Poales</taxon>
        <taxon>Poaceae</taxon>
        <taxon>BOP clade</taxon>
        <taxon>Oryzoideae</taxon>
        <taxon>Oryzeae</taxon>
        <taxon>Oryzinae</taxon>
        <taxon>Oryza</taxon>
    </lineage>
</organism>
<dbReference type="HOGENOM" id="CLU_2007401_0_0_1"/>
<evidence type="ECO:0000256" key="1">
    <source>
        <dbReference type="SAM" id="MobiDB-lite"/>
    </source>
</evidence>
<name>A0A0D3HLM3_9ORYZ</name>
<dbReference type="AlphaFoldDB" id="A0A0D3HLM3"/>
<sequence length="124" mass="13014">MARARRTCDVDCGDGGRGRNRFRQGHQWTTAASAEEEEHRREKRHVLVTAAVATPEGDDPPTVANGECEEEEGGEGGAPAGPAVAGRGESVCAGSGSKGAGEERESRVVSARSSREEEADGYET</sequence>
<dbReference type="Proteomes" id="UP000026960">
    <property type="component" value="Chromosome 11"/>
</dbReference>
<proteinExistence type="predicted"/>
<reference evidence="2" key="2">
    <citation type="submission" date="2015-03" db="UniProtKB">
        <authorList>
            <consortium name="EnsemblPlants"/>
        </authorList>
    </citation>
    <scope>IDENTIFICATION</scope>
</reference>
<dbReference type="Gramene" id="OBART11G12860.1">
    <property type="protein sequence ID" value="OBART11G12860.1"/>
    <property type="gene ID" value="OBART11G12860"/>
</dbReference>
<reference evidence="2" key="1">
    <citation type="journal article" date="2009" name="Rice">
        <title>De Novo Next Generation Sequencing of Plant Genomes.</title>
        <authorList>
            <person name="Rounsley S."/>
            <person name="Marri P.R."/>
            <person name="Yu Y."/>
            <person name="He R."/>
            <person name="Sisneros N."/>
            <person name="Goicoechea J.L."/>
            <person name="Lee S.J."/>
            <person name="Angelova A."/>
            <person name="Kudrna D."/>
            <person name="Luo M."/>
            <person name="Affourtit J."/>
            <person name="Desany B."/>
            <person name="Knight J."/>
            <person name="Niazi F."/>
            <person name="Egholm M."/>
            <person name="Wing R.A."/>
        </authorList>
    </citation>
    <scope>NUCLEOTIDE SEQUENCE [LARGE SCALE GENOMIC DNA]</scope>
    <source>
        <strain evidence="2">cv. IRGC 105608</strain>
    </source>
</reference>
<evidence type="ECO:0000313" key="3">
    <source>
        <dbReference type="Proteomes" id="UP000026960"/>
    </source>
</evidence>
<accession>A0A0D3HLM3</accession>
<feature type="region of interest" description="Disordered" evidence="1">
    <location>
        <begin position="1"/>
        <end position="124"/>
    </location>
</feature>
<protein>
    <submittedName>
        <fullName evidence="2">Uncharacterized protein</fullName>
    </submittedName>
</protein>